<dbReference type="KEGG" id="eiv:EIN_350780"/>
<evidence type="ECO:0000313" key="2">
    <source>
        <dbReference type="Proteomes" id="UP000014680"/>
    </source>
</evidence>
<dbReference type="OrthoDB" id="6770266at2759"/>
<keyword evidence="2" id="KW-1185">Reference proteome</keyword>
<dbReference type="AlphaFoldDB" id="L7FNF2"/>
<evidence type="ECO:0000313" key="1">
    <source>
        <dbReference type="EMBL" id="ELP91973.1"/>
    </source>
</evidence>
<gene>
    <name evidence="1" type="ORF">EIN_350780</name>
</gene>
<reference evidence="1 2" key="1">
    <citation type="submission" date="2012-10" db="EMBL/GenBank/DDBJ databases">
        <authorList>
            <person name="Zafar N."/>
            <person name="Inman J."/>
            <person name="Hall N."/>
            <person name="Lorenzi H."/>
            <person name="Caler E."/>
        </authorList>
    </citation>
    <scope>NUCLEOTIDE SEQUENCE [LARGE SCALE GENOMIC DNA]</scope>
    <source>
        <strain evidence="1 2">IP1</strain>
    </source>
</reference>
<sequence>MVLIVCTFLEDCGLIKNGKISNLNDVYNNLKYPVDIFKLRCANYDISFRSRRCTFALLKNILVVAMTNTFVITRIFNKSLDHAKFLRTLGKALCEKWITESFPVMNKKE</sequence>
<protein>
    <recommendedName>
        <fullName evidence="3">PiggyBac transposable element-derived protein domain-containing protein</fullName>
    </recommendedName>
</protein>
<organism evidence="1 2">
    <name type="scientific">Entamoeba invadens IP1</name>
    <dbReference type="NCBI Taxonomy" id="370355"/>
    <lineage>
        <taxon>Eukaryota</taxon>
        <taxon>Amoebozoa</taxon>
        <taxon>Evosea</taxon>
        <taxon>Archamoebae</taxon>
        <taxon>Mastigamoebida</taxon>
        <taxon>Entamoebidae</taxon>
        <taxon>Entamoeba</taxon>
    </lineage>
</organism>
<dbReference type="Proteomes" id="UP000014680">
    <property type="component" value="Unassembled WGS sequence"/>
</dbReference>
<dbReference type="GeneID" id="14890958"/>
<accession>L7FNF2</accession>
<proteinExistence type="predicted"/>
<name>L7FNF2_ENTIV</name>
<dbReference type="VEuPathDB" id="AmoebaDB:EIN_350780"/>
<evidence type="ECO:0008006" key="3">
    <source>
        <dbReference type="Google" id="ProtNLM"/>
    </source>
</evidence>
<dbReference type="RefSeq" id="XP_004258744.1">
    <property type="nucleotide sequence ID" value="XM_004258696.1"/>
</dbReference>
<dbReference type="EMBL" id="KB206399">
    <property type="protein sequence ID" value="ELP91973.1"/>
    <property type="molecule type" value="Genomic_DNA"/>
</dbReference>